<keyword evidence="4" id="KW-0732">Signal</keyword>
<comment type="similarity">
    <text evidence="2">Belongs to the major royal jelly protein family.</text>
</comment>
<keyword evidence="6" id="KW-1185">Reference proteome</keyword>
<dbReference type="Proteomes" id="UP001162162">
    <property type="component" value="Unassembled WGS sequence"/>
</dbReference>
<dbReference type="InterPro" id="IPR017996">
    <property type="entry name" value="MRJP/yellow-related"/>
</dbReference>
<name>A0AAV8Z5J3_9CUCU</name>
<gene>
    <name evidence="5" type="ORF">NQ318_022267</name>
</gene>
<dbReference type="PANTHER" id="PTHR10009:SF12">
    <property type="entry name" value="LD43175P"/>
    <property type="match status" value="1"/>
</dbReference>
<accession>A0AAV8Z5J3</accession>
<dbReference type="PANTHER" id="PTHR10009">
    <property type="entry name" value="PROTEIN YELLOW-RELATED"/>
    <property type="match status" value="1"/>
</dbReference>
<evidence type="ECO:0008006" key="7">
    <source>
        <dbReference type="Google" id="ProtNLM"/>
    </source>
</evidence>
<organism evidence="5 6">
    <name type="scientific">Aromia moschata</name>
    <dbReference type="NCBI Taxonomy" id="1265417"/>
    <lineage>
        <taxon>Eukaryota</taxon>
        <taxon>Metazoa</taxon>
        <taxon>Ecdysozoa</taxon>
        <taxon>Arthropoda</taxon>
        <taxon>Hexapoda</taxon>
        <taxon>Insecta</taxon>
        <taxon>Pterygota</taxon>
        <taxon>Neoptera</taxon>
        <taxon>Endopterygota</taxon>
        <taxon>Coleoptera</taxon>
        <taxon>Polyphaga</taxon>
        <taxon>Cucujiformia</taxon>
        <taxon>Chrysomeloidea</taxon>
        <taxon>Cerambycidae</taxon>
        <taxon>Cerambycinae</taxon>
        <taxon>Callichromatini</taxon>
        <taxon>Aromia</taxon>
    </lineage>
</organism>
<feature type="non-terminal residue" evidence="5">
    <location>
        <position position="155"/>
    </location>
</feature>
<comment type="caution">
    <text evidence="5">The sequence shown here is derived from an EMBL/GenBank/DDBJ whole genome shotgun (WGS) entry which is preliminary data.</text>
</comment>
<dbReference type="InterPro" id="IPR011042">
    <property type="entry name" value="6-blade_b-propeller_TolB-like"/>
</dbReference>
<protein>
    <recommendedName>
        <fullName evidence="7">Protein yellow</fullName>
    </recommendedName>
</protein>
<proteinExistence type="inferred from homology"/>
<evidence type="ECO:0000313" key="6">
    <source>
        <dbReference type="Proteomes" id="UP001162162"/>
    </source>
</evidence>
<evidence type="ECO:0000256" key="1">
    <source>
        <dbReference type="ARBA" id="ARBA00004613"/>
    </source>
</evidence>
<evidence type="ECO:0000256" key="3">
    <source>
        <dbReference type="ARBA" id="ARBA00022525"/>
    </source>
</evidence>
<dbReference type="EMBL" id="JAPWTK010000014">
    <property type="protein sequence ID" value="KAJ8959015.1"/>
    <property type="molecule type" value="Genomic_DNA"/>
</dbReference>
<evidence type="ECO:0000313" key="5">
    <source>
        <dbReference type="EMBL" id="KAJ8959015.1"/>
    </source>
</evidence>
<dbReference type="GO" id="GO:0005576">
    <property type="term" value="C:extracellular region"/>
    <property type="evidence" value="ECO:0007669"/>
    <property type="project" value="UniProtKB-SubCell"/>
</dbReference>
<evidence type="ECO:0000256" key="4">
    <source>
        <dbReference type="ARBA" id="ARBA00022729"/>
    </source>
</evidence>
<dbReference type="Pfam" id="PF03022">
    <property type="entry name" value="MRJP"/>
    <property type="match status" value="1"/>
</dbReference>
<dbReference type="Gene3D" id="2.120.10.30">
    <property type="entry name" value="TolB, C-terminal domain"/>
    <property type="match status" value="1"/>
</dbReference>
<keyword evidence="3" id="KW-0964">Secreted</keyword>
<comment type="subcellular location">
    <subcellularLocation>
        <location evidence="1">Secreted</location>
    </subcellularLocation>
</comment>
<evidence type="ECO:0000256" key="2">
    <source>
        <dbReference type="ARBA" id="ARBA00009127"/>
    </source>
</evidence>
<sequence length="155" mass="17958">MDSPVLYPYPNWDSHRMGRDDDPPQIVSPFRIRADRCGRLWVLDTGYVNILEDDARPLSRPRLLIYTLRTDQLLRSYTIPDEQVHQNNSFFANIAVEDNDCQNSFAYLADLGHPAMVVYSYQAQKSWLVKHHYFHINPIAGEMLVGGVTFQWTDG</sequence>
<reference evidence="5" key="1">
    <citation type="journal article" date="2023" name="Insect Mol. Biol.">
        <title>Genome sequencing provides insights into the evolution of gene families encoding plant cell wall-degrading enzymes in longhorned beetles.</title>
        <authorList>
            <person name="Shin N.R."/>
            <person name="Okamura Y."/>
            <person name="Kirsch R."/>
            <person name="Pauchet Y."/>
        </authorList>
    </citation>
    <scope>NUCLEOTIDE SEQUENCE</scope>
    <source>
        <strain evidence="5">AMC_N1</strain>
    </source>
</reference>
<dbReference type="AlphaFoldDB" id="A0AAV8Z5J3"/>